<evidence type="ECO:0000313" key="1">
    <source>
        <dbReference type="EMBL" id="JAE10526.1"/>
    </source>
</evidence>
<reference evidence="1" key="1">
    <citation type="submission" date="2014-09" db="EMBL/GenBank/DDBJ databases">
        <authorList>
            <person name="Magalhaes I.L.F."/>
            <person name="Oliveira U."/>
            <person name="Santos F.R."/>
            <person name="Vidigal T.H.D.A."/>
            <person name="Brescovit A.D."/>
            <person name="Santos A.J."/>
        </authorList>
    </citation>
    <scope>NUCLEOTIDE SEQUENCE</scope>
    <source>
        <tissue evidence="1">Shoot tissue taken approximately 20 cm above the soil surface</tissue>
    </source>
</reference>
<proteinExistence type="predicted"/>
<name>A0A0A9FK53_ARUDO</name>
<sequence>MVLKKKCCSSLGKLAASVGVWCSRLGPTSTKKKAQHLCCCP</sequence>
<organism evidence="1">
    <name type="scientific">Arundo donax</name>
    <name type="common">Giant reed</name>
    <name type="synonym">Donax arundinaceus</name>
    <dbReference type="NCBI Taxonomy" id="35708"/>
    <lineage>
        <taxon>Eukaryota</taxon>
        <taxon>Viridiplantae</taxon>
        <taxon>Streptophyta</taxon>
        <taxon>Embryophyta</taxon>
        <taxon>Tracheophyta</taxon>
        <taxon>Spermatophyta</taxon>
        <taxon>Magnoliopsida</taxon>
        <taxon>Liliopsida</taxon>
        <taxon>Poales</taxon>
        <taxon>Poaceae</taxon>
        <taxon>PACMAD clade</taxon>
        <taxon>Arundinoideae</taxon>
        <taxon>Arundineae</taxon>
        <taxon>Arundo</taxon>
    </lineage>
</organism>
<protein>
    <submittedName>
        <fullName evidence="1">Uncharacterized protein</fullName>
    </submittedName>
</protein>
<reference evidence="1" key="2">
    <citation type="journal article" date="2015" name="Data Brief">
        <title>Shoot transcriptome of the giant reed, Arundo donax.</title>
        <authorList>
            <person name="Barrero R.A."/>
            <person name="Guerrero F.D."/>
            <person name="Moolhuijzen P."/>
            <person name="Goolsby J.A."/>
            <person name="Tidwell J."/>
            <person name="Bellgard S.E."/>
            <person name="Bellgard M.I."/>
        </authorList>
    </citation>
    <scope>NUCLEOTIDE SEQUENCE</scope>
    <source>
        <tissue evidence="1">Shoot tissue taken approximately 20 cm above the soil surface</tissue>
    </source>
</reference>
<accession>A0A0A9FK53</accession>
<dbReference type="EMBL" id="GBRH01187370">
    <property type="protein sequence ID" value="JAE10526.1"/>
    <property type="molecule type" value="Transcribed_RNA"/>
</dbReference>
<dbReference type="AlphaFoldDB" id="A0A0A9FK53"/>